<comment type="similarity">
    <text evidence="1 2">Belongs to the anti-sigma-factor antagonist family.</text>
</comment>
<sequence>MEIGEETKGAALLLTLNGRLDSNTAPGLEAVLPARIEQQETTIIDLSHVSYVSSAGLRVLLKGAKTARATHRHLILSGLSASVREVFDISGFSSIFAIEPDIDAALRAVG</sequence>
<evidence type="ECO:0000313" key="4">
    <source>
        <dbReference type="EMBL" id="SKB46942.1"/>
    </source>
</evidence>
<dbReference type="InterPro" id="IPR002645">
    <property type="entry name" value="STAS_dom"/>
</dbReference>
<dbReference type="InterPro" id="IPR036513">
    <property type="entry name" value="STAS_dom_sf"/>
</dbReference>
<dbReference type="AlphaFoldDB" id="A0A1T5BHZ8"/>
<dbReference type="CDD" id="cd07043">
    <property type="entry name" value="STAS_anti-anti-sigma_factors"/>
    <property type="match status" value="1"/>
</dbReference>
<evidence type="ECO:0000313" key="5">
    <source>
        <dbReference type="Proteomes" id="UP000190044"/>
    </source>
</evidence>
<dbReference type="Pfam" id="PF01740">
    <property type="entry name" value="STAS"/>
    <property type="match status" value="1"/>
</dbReference>
<keyword evidence="5" id="KW-1185">Reference proteome</keyword>
<dbReference type="SUPFAM" id="SSF52091">
    <property type="entry name" value="SpoIIaa-like"/>
    <property type="match status" value="1"/>
</dbReference>
<evidence type="ECO:0000256" key="2">
    <source>
        <dbReference type="RuleBase" id="RU003749"/>
    </source>
</evidence>
<organism evidence="4 5">
    <name type="scientific">Sphingopyxis flava</name>
    <dbReference type="NCBI Taxonomy" id="1507287"/>
    <lineage>
        <taxon>Bacteria</taxon>
        <taxon>Pseudomonadati</taxon>
        <taxon>Pseudomonadota</taxon>
        <taxon>Alphaproteobacteria</taxon>
        <taxon>Sphingomonadales</taxon>
        <taxon>Sphingomonadaceae</taxon>
        <taxon>Sphingopyxis</taxon>
    </lineage>
</organism>
<dbReference type="EMBL" id="FUYP01000006">
    <property type="protein sequence ID" value="SKB46942.1"/>
    <property type="molecule type" value="Genomic_DNA"/>
</dbReference>
<name>A0A1T5BHZ8_9SPHN</name>
<dbReference type="Proteomes" id="UP000190044">
    <property type="component" value="Unassembled WGS sequence"/>
</dbReference>
<dbReference type="OrthoDB" id="280847at2"/>
<dbReference type="RefSeq" id="WP_079637992.1">
    <property type="nucleotide sequence ID" value="NZ_FUYP01000006.1"/>
</dbReference>
<dbReference type="PANTHER" id="PTHR33495:SF2">
    <property type="entry name" value="ANTI-SIGMA FACTOR ANTAGONIST TM_1081-RELATED"/>
    <property type="match status" value="1"/>
</dbReference>
<dbReference type="PROSITE" id="PS50801">
    <property type="entry name" value="STAS"/>
    <property type="match status" value="1"/>
</dbReference>
<dbReference type="Gene3D" id="3.30.750.24">
    <property type="entry name" value="STAS domain"/>
    <property type="match status" value="1"/>
</dbReference>
<accession>A0A1T5BHZ8</accession>
<evidence type="ECO:0000259" key="3">
    <source>
        <dbReference type="PROSITE" id="PS50801"/>
    </source>
</evidence>
<dbReference type="NCBIfam" id="TIGR00377">
    <property type="entry name" value="ant_ant_sig"/>
    <property type="match status" value="1"/>
</dbReference>
<gene>
    <name evidence="4" type="ORF">SAMN06295937_1006196</name>
</gene>
<dbReference type="PANTHER" id="PTHR33495">
    <property type="entry name" value="ANTI-SIGMA FACTOR ANTAGONIST TM_1081-RELATED-RELATED"/>
    <property type="match status" value="1"/>
</dbReference>
<reference evidence="5" key="1">
    <citation type="submission" date="2017-02" db="EMBL/GenBank/DDBJ databases">
        <authorList>
            <person name="Varghese N."/>
            <person name="Submissions S."/>
        </authorList>
    </citation>
    <scope>NUCLEOTIDE SEQUENCE [LARGE SCALE GENOMIC DNA]</scope>
    <source>
        <strain evidence="5">R11H</strain>
    </source>
</reference>
<dbReference type="GO" id="GO:0043856">
    <property type="term" value="F:anti-sigma factor antagonist activity"/>
    <property type="evidence" value="ECO:0007669"/>
    <property type="project" value="InterPro"/>
</dbReference>
<dbReference type="InterPro" id="IPR003658">
    <property type="entry name" value="Anti-sigma_ant"/>
</dbReference>
<protein>
    <recommendedName>
        <fullName evidence="2">Anti-sigma factor antagonist</fullName>
    </recommendedName>
</protein>
<proteinExistence type="inferred from homology"/>
<evidence type="ECO:0000256" key="1">
    <source>
        <dbReference type="ARBA" id="ARBA00009013"/>
    </source>
</evidence>
<feature type="domain" description="STAS" evidence="3">
    <location>
        <begin position="1"/>
        <end position="109"/>
    </location>
</feature>